<keyword evidence="5" id="KW-0175">Coiled coil</keyword>
<dbReference type="InterPro" id="IPR001188">
    <property type="entry name" value="Sperm_putr-bd"/>
</dbReference>
<comment type="subcellular location">
    <subcellularLocation>
        <location evidence="1">Periplasm</location>
    </subcellularLocation>
</comment>
<evidence type="ECO:0000313" key="7">
    <source>
        <dbReference type="EMBL" id="WFD12091.1"/>
    </source>
</evidence>
<protein>
    <submittedName>
        <fullName evidence="7">Spermidine/putrescine ABC transporter substrate-binding protein</fullName>
    </submittedName>
</protein>
<reference evidence="7 8" key="1">
    <citation type="submission" date="2023-03" db="EMBL/GenBank/DDBJ databases">
        <title>Complete genome sequence of Tepidibacter sp. SWIR-1, isolated from a deep-sea hydrothermal vent.</title>
        <authorList>
            <person name="Li X."/>
        </authorList>
    </citation>
    <scope>NUCLEOTIDE SEQUENCE [LARGE SCALE GENOMIC DNA]</scope>
    <source>
        <strain evidence="7 8">SWIR-1</strain>
    </source>
</reference>
<feature type="coiled-coil region" evidence="5">
    <location>
        <begin position="186"/>
        <end position="216"/>
    </location>
</feature>
<keyword evidence="8" id="KW-1185">Reference proteome</keyword>
<evidence type="ECO:0000256" key="3">
    <source>
        <dbReference type="ARBA" id="ARBA00022729"/>
    </source>
</evidence>
<dbReference type="SUPFAM" id="SSF53850">
    <property type="entry name" value="Periplasmic binding protein-like II"/>
    <property type="match status" value="1"/>
</dbReference>
<dbReference type="RefSeq" id="WP_277734372.1">
    <property type="nucleotide sequence ID" value="NZ_CP120733.1"/>
</dbReference>
<dbReference type="Proteomes" id="UP001222800">
    <property type="component" value="Chromosome"/>
</dbReference>
<keyword evidence="3 6" id="KW-0732">Signal</keyword>
<evidence type="ECO:0000313" key="8">
    <source>
        <dbReference type="Proteomes" id="UP001222800"/>
    </source>
</evidence>
<sequence>MKKIFSFLICLTFIFSLAGCSEKNELTKDGYHNKLNVYNWGDYIDPQVLKDFEKEYGIKVNYEEYGNNEEMLAKIQAGGTGYDVIFPSEYMIEAMINQDLLQELNMDNLDNFKNIGQEFKNLAYDKENKYSVPYFWGTMGIVYNTKKVDTKIDSWNALWDPKYKGDILMLNSSRDTIGITLKKLGYSLNTRNLDELEDAKKALMDQKSLVKAYEVDTYKDMMIAGEGAMALTWSGDAMMLIEENPDLAYAIPKEGTNLWFDGMAIPVTSKHKKEAELFINYMMRPEVSAKCAEYVGYSTPNKEAVKLLPEEVRENESAYPKGDILKNGEVFVDLGEFTTEYDRVWTEIKSY</sequence>
<evidence type="ECO:0000256" key="4">
    <source>
        <dbReference type="ARBA" id="ARBA00022764"/>
    </source>
</evidence>
<feature type="chain" id="PRO_5045190348" evidence="6">
    <location>
        <begin position="19"/>
        <end position="351"/>
    </location>
</feature>
<keyword evidence="4" id="KW-0574">Periplasm</keyword>
<dbReference type="Pfam" id="PF13416">
    <property type="entry name" value="SBP_bac_8"/>
    <property type="match status" value="1"/>
</dbReference>
<evidence type="ECO:0000256" key="2">
    <source>
        <dbReference type="ARBA" id="ARBA00022448"/>
    </source>
</evidence>
<dbReference type="Gene3D" id="3.40.190.10">
    <property type="entry name" value="Periplasmic binding protein-like II"/>
    <property type="match status" value="2"/>
</dbReference>
<accession>A0ABY8EH53</accession>
<dbReference type="PROSITE" id="PS51257">
    <property type="entry name" value="PROKAR_LIPOPROTEIN"/>
    <property type="match status" value="1"/>
</dbReference>
<dbReference type="EMBL" id="CP120733">
    <property type="protein sequence ID" value="WFD12091.1"/>
    <property type="molecule type" value="Genomic_DNA"/>
</dbReference>
<organism evidence="7 8">
    <name type="scientific">Tepidibacter hydrothermalis</name>
    <dbReference type="NCBI Taxonomy" id="3036126"/>
    <lineage>
        <taxon>Bacteria</taxon>
        <taxon>Bacillati</taxon>
        <taxon>Bacillota</taxon>
        <taxon>Clostridia</taxon>
        <taxon>Peptostreptococcales</taxon>
        <taxon>Peptostreptococcaceae</taxon>
        <taxon>Tepidibacter</taxon>
    </lineage>
</organism>
<dbReference type="InterPro" id="IPR006059">
    <property type="entry name" value="SBP"/>
</dbReference>
<dbReference type="PIRSF" id="PIRSF019574">
    <property type="entry name" value="Periplasmic_polyamine_BP"/>
    <property type="match status" value="1"/>
</dbReference>
<gene>
    <name evidence="7" type="ORF">P4S50_08425</name>
</gene>
<evidence type="ECO:0000256" key="6">
    <source>
        <dbReference type="SAM" id="SignalP"/>
    </source>
</evidence>
<keyword evidence="2" id="KW-0813">Transport</keyword>
<evidence type="ECO:0000256" key="5">
    <source>
        <dbReference type="SAM" id="Coils"/>
    </source>
</evidence>
<dbReference type="PRINTS" id="PR00909">
    <property type="entry name" value="SPERMDNBNDNG"/>
</dbReference>
<dbReference type="PANTHER" id="PTHR30222:SF17">
    <property type="entry name" value="SPERMIDINE_PUTRESCINE-BINDING PERIPLASMIC PROTEIN"/>
    <property type="match status" value="1"/>
</dbReference>
<proteinExistence type="predicted"/>
<dbReference type="CDD" id="cd13590">
    <property type="entry name" value="PBP2_PotD_PotF_like"/>
    <property type="match status" value="1"/>
</dbReference>
<feature type="signal peptide" evidence="6">
    <location>
        <begin position="1"/>
        <end position="18"/>
    </location>
</feature>
<name>A0ABY8EH53_9FIRM</name>
<evidence type="ECO:0000256" key="1">
    <source>
        <dbReference type="ARBA" id="ARBA00004418"/>
    </source>
</evidence>
<dbReference type="PANTHER" id="PTHR30222">
    <property type="entry name" value="SPERMIDINE/PUTRESCINE-BINDING PERIPLASMIC PROTEIN"/>
    <property type="match status" value="1"/>
</dbReference>